<dbReference type="VEuPathDB" id="FungiDB:SDRG_01316"/>
<dbReference type="SUPFAM" id="SSF52540">
    <property type="entry name" value="P-loop containing nucleoside triphosphate hydrolases"/>
    <property type="match status" value="1"/>
</dbReference>
<reference evidence="1 2" key="1">
    <citation type="submission" date="2012-04" db="EMBL/GenBank/DDBJ databases">
        <title>The Genome Sequence of Saprolegnia declina VS20.</title>
        <authorList>
            <consortium name="The Broad Institute Genome Sequencing Platform"/>
            <person name="Russ C."/>
            <person name="Nusbaum C."/>
            <person name="Tyler B."/>
            <person name="van West P."/>
            <person name="Dieguez-Uribeondo J."/>
            <person name="de Bruijn I."/>
            <person name="Tripathy S."/>
            <person name="Jiang R."/>
            <person name="Young S.K."/>
            <person name="Zeng Q."/>
            <person name="Gargeya S."/>
            <person name="Fitzgerald M."/>
            <person name="Haas B."/>
            <person name="Abouelleil A."/>
            <person name="Alvarado L."/>
            <person name="Arachchi H.M."/>
            <person name="Berlin A."/>
            <person name="Chapman S.B."/>
            <person name="Goldberg J."/>
            <person name="Griggs A."/>
            <person name="Gujja S."/>
            <person name="Hansen M."/>
            <person name="Howarth C."/>
            <person name="Imamovic A."/>
            <person name="Larimer J."/>
            <person name="McCowen C."/>
            <person name="Montmayeur A."/>
            <person name="Murphy C."/>
            <person name="Neiman D."/>
            <person name="Pearson M."/>
            <person name="Priest M."/>
            <person name="Roberts A."/>
            <person name="Saif S."/>
            <person name="Shea T."/>
            <person name="Sisk P."/>
            <person name="Sykes S."/>
            <person name="Wortman J."/>
            <person name="Nusbaum C."/>
            <person name="Birren B."/>
        </authorList>
    </citation>
    <scope>NUCLEOTIDE SEQUENCE [LARGE SCALE GENOMIC DNA]</scope>
    <source>
        <strain evidence="1 2">VS20</strain>
    </source>
</reference>
<organism evidence="1 2">
    <name type="scientific">Saprolegnia diclina (strain VS20)</name>
    <dbReference type="NCBI Taxonomy" id="1156394"/>
    <lineage>
        <taxon>Eukaryota</taxon>
        <taxon>Sar</taxon>
        <taxon>Stramenopiles</taxon>
        <taxon>Oomycota</taxon>
        <taxon>Saprolegniomycetes</taxon>
        <taxon>Saprolegniales</taxon>
        <taxon>Saprolegniaceae</taxon>
        <taxon>Saprolegnia</taxon>
    </lineage>
</organism>
<dbReference type="EMBL" id="JH767134">
    <property type="protein sequence ID" value="EQC41342.1"/>
    <property type="molecule type" value="Genomic_DNA"/>
</dbReference>
<dbReference type="InterPro" id="IPR027417">
    <property type="entry name" value="P-loop_NTPase"/>
</dbReference>
<dbReference type="GeneID" id="19942043"/>
<dbReference type="Proteomes" id="UP000030762">
    <property type="component" value="Unassembled WGS sequence"/>
</dbReference>
<dbReference type="InterPro" id="IPR052922">
    <property type="entry name" value="Cytidylate_Kinase-2"/>
</dbReference>
<dbReference type="AlphaFoldDB" id="T0SEJ6"/>
<dbReference type="OrthoDB" id="65590at2759"/>
<proteinExistence type="predicted"/>
<dbReference type="InParanoid" id="T0SEJ6"/>
<dbReference type="RefSeq" id="XP_008605056.1">
    <property type="nucleotide sequence ID" value="XM_008606834.1"/>
</dbReference>
<dbReference type="Gene3D" id="3.40.50.300">
    <property type="entry name" value="P-loop containing nucleotide triphosphate hydrolases"/>
    <property type="match status" value="1"/>
</dbReference>
<evidence type="ECO:0000313" key="1">
    <source>
        <dbReference type="EMBL" id="EQC41342.1"/>
    </source>
</evidence>
<dbReference type="PANTHER" id="PTHR37816:SF1">
    <property type="entry name" value="TOXIN"/>
    <property type="match status" value="1"/>
</dbReference>
<keyword evidence="2" id="KW-1185">Reference proteome</keyword>
<dbReference type="OMA" id="ICRRDSW"/>
<gene>
    <name evidence="1" type="ORF">SDRG_01316</name>
</gene>
<dbReference type="eggNOG" id="ENOG502SCYN">
    <property type="taxonomic scope" value="Eukaryota"/>
</dbReference>
<sequence length="187" mass="21057">MTSERMGDRIVVLGMTCAGKSTLGAALAAARGVPFVESDALFWAPAWTPVPTPEYVQRMDAATSGDAWVVAGCCSAAHDLVLGRATTVIYLDYPFYLHFIRLVKRTLTRWWTQELLWGTNREGLWEHLKLWSSESLFHHLIRKYHQRRTVYWPNAFAAHAHLQVLRLPSLAATESYLDACASTTSPH</sequence>
<name>T0SEJ6_SAPDV</name>
<protein>
    <recommendedName>
        <fullName evidence="3">Adenylate kinase</fullName>
    </recommendedName>
</protein>
<accession>T0SEJ6</accession>
<evidence type="ECO:0000313" key="2">
    <source>
        <dbReference type="Proteomes" id="UP000030762"/>
    </source>
</evidence>
<evidence type="ECO:0008006" key="3">
    <source>
        <dbReference type="Google" id="ProtNLM"/>
    </source>
</evidence>
<dbReference type="PANTHER" id="PTHR37816">
    <property type="entry name" value="YALI0E33011P"/>
    <property type="match status" value="1"/>
</dbReference>